<organism evidence="2 3">
    <name type="scientific">Heliocybe sulcata</name>
    <dbReference type="NCBI Taxonomy" id="5364"/>
    <lineage>
        <taxon>Eukaryota</taxon>
        <taxon>Fungi</taxon>
        <taxon>Dikarya</taxon>
        <taxon>Basidiomycota</taxon>
        <taxon>Agaricomycotina</taxon>
        <taxon>Agaricomycetes</taxon>
        <taxon>Gloeophyllales</taxon>
        <taxon>Gloeophyllaceae</taxon>
        <taxon>Heliocybe</taxon>
    </lineage>
</organism>
<dbReference type="OrthoDB" id="10443115at2759"/>
<feature type="chain" id="PRO_5022879653" description="Pheromone" evidence="1">
    <location>
        <begin position="20"/>
        <end position="54"/>
    </location>
</feature>
<evidence type="ECO:0000313" key="3">
    <source>
        <dbReference type="Proteomes" id="UP000305948"/>
    </source>
</evidence>
<proteinExistence type="predicted"/>
<keyword evidence="1" id="KW-0732">Signal</keyword>
<name>A0A5C3NDS5_9AGAM</name>
<evidence type="ECO:0008006" key="4">
    <source>
        <dbReference type="Google" id="ProtNLM"/>
    </source>
</evidence>
<evidence type="ECO:0000256" key="1">
    <source>
        <dbReference type="SAM" id="SignalP"/>
    </source>
</evidence>
<sequence length="54" mass="5833">MRRALAVLFVTLLAMQVIAVPLPHGPVDEVDCDADDIAKKRELEITGPGLALCF</sequence>
<dbReference type="AlphaFoldDB" id="A0A5C3NDS5"/>
<reference evidence="2 3" key="1">
    <citation type="journal article" date="2019" name="Nat. Ecol. Evol.">
        <title>Megaphylogeny resolves global patterns of mushroom evolution.</title>
        <authorList>
            <person name="Varga T."/>
            <person name="Krizsan K."/>
            <person name="Foldi C."/>
            <person name="Dima B."/>
            <person name="Sanchez-Garcia M."/>
            <person name="Sanchez-Ramirez S."/>
            <person name="Szollosi G.J."/>
            <person name="Szarkandi J.G."/>
            <person name="Papp V."/>
            <person name="Albert L."/>
            <person name="Andreopoulos W."/>
            <person name="Angelini C."/>
            <person name="Antonin V."/>
            <person name="Barry K.W."/>
            <person name="Bougher N.L."/>
            <person name="Buchanan P."/>
            <person name="Buyck B."/>
            <person name="Bense V."/>
            <person name="Catcheside P."/>
            <person name="Chovatia M."/>
            <person name="Cooper J."/>
            <person name="Damon W."/>
            <person name="Desjardin D."/>
            <person name="Finy P."/>
            <person name="Geml J."/>
            <person name="Haridas S."/>
            <person name="Hughes K."/>
            <person name="Justo A."/>
            <person name="Karasinski D."/>
            <person name="Kautmanova I."/>
            <person name="Kiss B."/>
            <person name="Kocsube S."/>
            <person name="Kotiranta H."/>
            <person name="LaButti K.M."/>
            <person name="Lechner B.E."/>
            <person name="Liimatainen K."/>
            <person name="Lipzen A."/>
            <person name="Lukacs Z."/>
            <person name="Mihaltcheva S."/>
            <person name="Morgado L.N."/>
            <person name="Niskanen T."/>
            <person name="Noordeloos M.E."/>
            <person name="Ohm R.A."/>
            <person name="Ortiz-Santana B."/>
            <person name="Ovrebo C."/>
            <person name="Racz N."/>
            <person name="Riley R."/>
            <person name="Savchenko A."/>
            <person name="Shiryaev A."/>
            <person name="Soop K."/>
            <person name="Spirin V."/>
            <person name="Szebenyi C."/>
            <person name="Tomsovsky M."/>
            <person name="Tulloss R.E."/>
            <person name="Uehling J."/>
            <person name="Grigoriev I.V."/>
            <person name="Vagvolgyi C."/>
            <person name="Papp T."/>
            <person name="Martin F.M."/>
            <person name="Miettinen O."/>
            <person name="Hibbett D.S."/>
            <person name="Nagy L.G."/>
        </authorList>
    </citation>
    <scope>NUCLEOTIDE SEQUENCE [LARGE SCALE GENOMIC DNA]</scope>
    <source>
        <strain evidence="2 3">OMC1185</strain>
    </source>
</reference>
<evidence type="ECO:0000313" key="2">
    <source>
        <dbReference type="EMBL" id="TFK55500.1"/>
    </source>
</evidence>
<protein>
    <recommendedName>
        <fullName evidence="4">Pheromone</fullName>
    </recommendedName>
</protein>
<feature type="signal peptide" evidence="1">
    <location>
        <begin position="1"/>
        <end position="19"/>
    </location>
</feature>
<dbReference type="Proteomes" id="UP000305948">
    <property type="component" value="Unassembled WGS sequence"/>
</dbReference>
<keyword evidence="3" id="KW-1185">Reference proteome</keyword>
<gene>
    <name evidence="2" type="ORF">OE88DRAFT_1651850</name>
</gene>
<accession>A0A5C3NDS5</accession>
<dbReference type="EMBL" id="ML213504">
    <property type="protein sequence ID" value="TFK55500.1"/>
    <property type="molecule type" value="Genomic_DNA"/>
</dbReference>